<dbReference type="Pfam" id="PF00595">
    <property type="entry name" value="PDZ"/>
    <property type="match status" value="1"/>
</dbReference>
<dbReference type="CDD" id="cd07560">
    <property type="entry name" value="Peptidase_S41_CPP"/>
    <property type="match status" value="1"/>
</dbReference>
<dbReference type="CDD" id="cd06782">
    <property type="entry name" value="cpPDZ_CPP-like"/>
    <property type="match status" value="1"/>
</dbReference>
<dbReference type="Gene3D" id="3.90.226.10">
    <property type="entry name" value="2-enoyl-CoA Hydratase, Chain A, domain 1"/>
    <property type="match status" value="1"/>
</dbReference>
<evidence type="ECO:0000259" key="9">
    <source>
        <dbReference type="PROSITE" id="PS50106"/>
    </source>
</evidence>
<keyword evidence="4 5" id="KW-0720">Serine protease</keyword>
<dbReference type="FunFam" id="2.30.42.10:FF:000063">
    <property type="entry name" value="Peptidase, S41 family"/>
    <property type="match status" value="1"/>
</dbReference>
<dbReference type="Gene3D" id="3.30.750.44">
    <property type="match status" value="1"/>
</dbReference>
<proteinExistence type="inferred from homology"/>
<dbReference type="InterPro" id="IPR001478">
    <property type="entry name" value="PDZ"/>
</dbReference>
<dbReference type="InterPro" id="IPR036034">
    <property type="entry name" value="PDZ_sf"/>
</dbReference>
<organism evidence="10 11">
    <name type="scientific">Paludisphaera borealis</name>
    <dbReference type="NCBI Taxonomy" id="1387353"/>
    <lineage>
        <taxon>Bacteria</taxon>
        <taxon>Pseudomonadati</taxon>
        <taxon>Planctomycetota</taxon>
        <taxon>Planctomycetia</taxon>
        <taxon>Isosphaerales</taxon>
        <taxon>Isosphaeraceae</taxon>
        <taxon>Paludisphaera</taxon>
    </lineage>
</organism>
<evidence type="ECO:0000256" key="1">
    <source>
        <dbReference type="ARBA" id="ARBA00009179"/>
    </source>
</evidence>
<keyword evidence="11" id="KW-1185">Reference proteome</keyword>
<reference evidence="11" key="1">
    <citation type="submission" date="2016-12" db="EMBL/GenBank/DDBJ databases">
        <title>Comparative genomics of four Isosphaeraceae planctomycetes: a common pool of plasmids and glycoside hydrolase genes.</title>
        <authorList>
            <person name="Ivanova A."/>
        </authorList>
    </citation>
    <scope>NUCLEOTIDE SEQUENCE [LARGE SCALE GENOMIC DNA]</scope>
    <source>
        <strain evidence="11">PX4</strain>
    </source>
</reference>
<keyword evidence="3 5" id="KW-0378">Hydrolase</keyword>
<dbReference type="SMART" id="SM00228">
    <property type="entry name" value="PDZ"/>
    <property type="match status" value="1"/>
</dbReference>
<feature type="domain" description="PDZ" evidence="9">
    <location>
        <begin position="83"/>
        <end position="152"/>
    </location>
</feature>
<dbReference type="RefSeq" id="WP_076351201.1">
    <property type="nucleotide sequence ID" value="NZ_CP019082.1"/>
</dbReference>
<feature type="chain" id="PRO_5012707799" evidence="8">
    <location>
        <begin position="23"/>
        <end position="492"/>
    </location>
</feature>
<feature type="region of interest" description="Disordered" evidence="7">
    <location>
        <begin position="407"/>
        <end position="455"/>
    </location>
</feature>
<sequence length="492" mass="54168">MPRRIYFGLAVVAALSAFCWQATQGAKPKDEMLELYGLFVDAVEKVEANYVRPVTRRELLESALEGMLQNLDQHSSFINTSEWKQFRKQIEGKFGGIGIQVGLDNDAGRLRVISPMVGTPAYEAGVMAGDLIMDIDGHSTEGMSPDKAVEVLTGRPGTEVTLDVLHEGSEQPEPIKLTRAIIEVPSVLGDHREKNGRWDYMIDKDKKIGYIRISSFIQNTAEELRKALDELKDQDAKALILDLRDNPGGLLSAAVEVSDTFLDKGDIVSTKGRNTIPKTYTAQKDSTYEDLPMVVLVNQNSASASEIVSAALQDHKRATIVGQRSYGKGSVQNILELEDGDSVLKLTVASYFRPSGENIHRFRDSKTTDKWGVSPDPGMEVKLKPTEYIEWFRGRRTRDLPELAKLNPKKHVEAKSDAEKAQDNKDKAESKDVEKKDKPPADPTKPAPPLKVVAPAADSHKFVDKVVDKALEVLKAKLAAPAPAEEAKAKAA</sequence>
<evidence type="ECO:0000256" key="3">
    <source>
        <dbReference type="ARBA" id="ARBA00022801"/>
    </source>
</evidence>
<accession>A0A1U7CUC3</accession>
<evidence type="ECO:0000256" key="8">
    <source>
        <dbReference type="SAM" id="SignalP"/>
    </source>
</evidence>
<dbReference type="InterPro" id="IPR004447">
    <property type="entry name" value="Peptidase_S41A"/>
</dbReference>
<dbReference type="EC" id="3.4.21.102" evidence="10"/>
<dbReference type="PANTHER" id="PTHR32060">
    <property type="entry name" value="TAIL-SPECIFIC PROTEASE"/>
    <property type="match status" value="1"/>
</dbReference>
<name>A0A1U7CUC3_9BACT</name>
<dbReference type="KEGG" id="pbor:BSF38_04092"/>
<dbReference type="GO" id="GO:0004252">
    <property type="term" value="F:serine-type endopeptidase activity"/>
    <property type="evidence" value="ECO:0007669"/>
    <property type="project" value="UniProtKB-EC"/>
</dbReference>
<dbReference type="PANTHER" id="PTHR32060:SF30">
    <property type="entry name" value="CARBOXY-TERMINAL PROCESSING PROTEASE CTPA"/>
    <property type="match status" value="1"/>
</dbReference>
<dbReference type="GO" id="GO:0006508">
    <property type="term" value="P:proteolysis"/>
    <property type="evidence" value="ECO:0007669"/>
    <property type="project" value="UniProtKB-KW"/>
</dbReference>
<feature type="signal peptide" evidence="8">
    <location>
        <begin position="1"/>
        <end position="22"/>
    </location>
</feature>
<dbReference type="GO" id="GO:0007165">
    <property type="term" value="P:signal transduction"/>
    <property type="evidence" value="ECO:0007669"/>
    <property type="project" value="TreeGrafter"/>
</dbReference>
<dbReference type="STRING" id="1387353.BSF38_04092"/>
<dbReference type="GO" id="GO:0030288">
    <property type="term" value="C:outer membrane-bounded periplasmic space"/>
    <property type="evidence" value="ECO:0007669"/>
    <property type="project" value="TreeGrafter"/>
</dbReference>
<keyword evidence="8" id="KW-0732">Signal</keyword>
<evidence type="ECO:0000313" key="10">
    <source>
        <dbReference type="EMBL" id="APW62544.1"/>
    </source>
</evidence>
<feature type="compositionally biased region" description="Basic and acidic residues" evidence="7">
    <location>
        <begin position="410"/>
        <end position="440"/>
    </location>
</feature>
<dbReference type="Gene3D" id="2.30.42.10">
    <property type="match status" value="1"/>
</dbReference>
<evidence type="ECO:0000256" key="7">
    <source>
        <dbReference type="SAM" id="MobiDB-lite"/>
    </source>
</evidence>
<evidence type="ECO:0000256" key="6">
    <source>
        <dbReference type="SAM" id="Coils"/>
    </source>
</evidence>
<dbReference type="InterPro" id="IPR005151">
    <property type="entry name" value="Tail-specific_protease"/>
</dbReference>
<evidence type="ECO:0000313" key="11">
    <source>
        <dbReference type="Proteomes" id="UP000186309"/>
    </source>
</evidence>
<dbReference type="OrthoDB" id="9812068at2"/>
<dbReference type="InterPro" id="IPR029045">
    <property type="entry name" value="ClpP/crotonase-like_dom_sf"/>
</dbReference>
<dbReference type="SUPFAM" id="SSF52096">
    <property type="entry name" value="ClpP/crotonase"/>
    <property type="match status" value="1"/>
</dbReference>
<dbReference type="SUPFAM" id="SSF50156">
    <property type="entry name" value="PDZ domain-like"/>
    <property type="match status" value="1"/>
</dbReference>
<evidence type="ECO:0000256" key="5">
    <source>
        <dbReference type="RuleBase" id="RU004404"/>
    </source>
</evidence>
<evidence type="ECO:0000256" key="2">
    <source>
        <dbReference type="ARBA" id="ARBA00022670"/>
    </source>
</evidence>
<dbReference type="Pfam" id="PF03572">
    <property type="entry name" value="Peptidase_S41"/>
    <property type="match status" value="1"/>
</dbReference>
<feature type="coiled-coil region" evidence="6">
    <location>
        <begin position="214"/>
        <end position="241"/>
    </location>
</feature>
<dbReference type="SMART" id="SM00245">
    <property type="entry name" value="TSPc"/>
    <property type="match status" value="1"/>
</dbReference>
<dbReference type="PROSITE" id="PS50106">
    <property type="entry name" value="PDZ"/>
    <property type="match status" value="1"/>
</dbReference>
<protein>
    <submittedName>
        <fullName evidence="10">Carboxy-terminal processing protease CtpA</fullName>
        <ecNumber evidence="10">3.4.21.102</ecNumber>
    </submittedName>
</protein>
<keyword evidence="2 5" id="KW-0645">Protease</keyword>
<dbReference type="EMBL" id="CP019082">
    <property type="protein sequence ID" value="APW62544.1"/>
    <property type="molecule type" value="Genomic_DNA"/>
</dbReference>
<dbReference type="NCBIfam" id="TIGR00225">
    <property type="entry name" value="prc"/>
    <property type="match status" value="1"/>
</dbReference>
<gene>
    <name evidence="10" type="primary">ctpA</name>
    <name evidence="10" type="ORF">BSF38_04092</name>
</gene>
<keyword evidence="6" id="KW-0175">Coiled coil</keyword>
<dbReference type="Proteomes" id="UP000186309">
    <property type="component" value="Chromosome"/>
</dbReference>
<dbReference type="AlphaFoldDB" id="A0A1U7CUC3"/>
<evidence type="ECO:0000256" key="4">
    <source>
        <dbReference type="ARBA" id="ARBA00022825"/>
    </source>
</evidence>
<comment type="similarity">
    <text evidence="1 5">Belongs to the peptidase S41A family.</text>
</comment>